<dbReference type="NCBIfam" id="TIGR02098">
    <property type="entry name" value="MJ0042_CXXC"/>
    <property type="match status" value="1"/>
</dbReference>
<protein>
    <recommendedName>
        <fullName evidence="3">Zinc finger/thioredoxin putative domain-containing protein</fullName>
    </recommendedName>
</protein>
<keyword evidence="2" id="KW-0472">Membrane</keyword>
<keyword evidence="2" id="KW-0812">Transmembrane</keyword>
<feature type="compositionally biased region" description="Acidic residues" evidence="1">
    <location>
        <begin position="155"/>
        <end position="181"/>
    </location>
</feature>
<feature type="transmembrane region" description="Helical" evidence="2">
    <location>
        <begin position="315"/>
        <end position="338"/>
    </location>
</feature>
<evidence type="ECO:0000256" key="1">
    <source>
        <dbReference type="SAM" id="MobiDB-lite"/>
    </source>
</evidence>
<proteinExistence type="predicted"/>
<keyword evidence="5" id="KW-1185">Reference proteome</keyword>
<keyword evidence="2" id="KW-1133">Transmembrane helix</keyword>
<reference evidence="4 5" key="1">
    <citation type="submission" date="2014-12" db="EMBL/GenBank/DDBJ databases">
        <title>Genomes of Geoalkalibacter ferrihydriticus and Geoalkalibacter subterraneus, two haloalkaliphilic metal-reducing members of the Geobacteraceae.</title>
        <authorList>
            <person name="Badalamenti J.P."/>
            <person name="Torres C.I."/>
            <person name="Krajmalnik-Brown R."/>
            <person name="Bond D.R."/>
        </authorList>
    </citation>
    <scope>NUCLEOTIDE SEQUENCE [LARGE SCALE GENOMIC DNA]</scope>
    <source>
        <strain evidence="4 5">DSM 17813</strain>
    </source>
</reference>
<dbReference type="EMBL" id="JWJD01000001">
    <property type="protein sequence ID" value="KIH77282.1"/>
    <property type="molecule type" value="Genomic_DNA"/>
</dbReference>
<feature type="compositionally biased region" description="Basic and acidic residues" evidence="1">
    <location>
        <begin position="242"/>
        <end position="252"/>
    </location>
</feature>
<dbReference type="Pfam" id="PF11906">
    <property type="entry name" value="DUF3426"/>
    <property type="match status" value="1"/>
</dbReference>
<evidence type="ECO:0000259" key="3">
    <source>
        <dbReference type="Pfam" id="PF13719"/>
    </source>
</evidence>
<sequence>MIIKCDKCGTRFRMADEKMQPGGTKVRCAKCKQVFLALPPQEPVPAVAQEKSPETAPADAAESLPGPERPSSRSEEDLERDSSPSGDSDGEEFGFEDFTFGDRDSESSAALEDDEDFGLGDFDFSREEVAASTFEAEPIQEKPVPSVLDEPASSTEDEDTEDWGEFSLQDEESEEALDTTSDEAKSEKPPIEESGEEPLEFTFAEEKDQSGIEEEEDFDFSPEDLTSDIALEDDDEPDDEEAVHTDSLKREEEPFTFAAAVESAPEGDSPGHDAPLPDRDLGMADREVVETPTTSTPSEPPFVPPPKSPPRKSPVATLMVFILVVLIILTAVTGYLFWQKGPQAFEQLLLGLTGEQTRPTSSQEGIELTSLEGKFINNQNAGELFVIHGQAINRFAEPRSAIQVKGVVYGGDGKPTLQQTVFCGNPLTEEQLRNLSYGRIEEAMNNQFGAALSNLNVRPGTAIPFTIVFRNLPAGMSEFTVEMVDSRPPTANN</sequence>
<feature type="compositionally biased region" description="Basic and acidic residues" evidence="1">
    <location>
        <begin position="182"/>
        <end position="191"/>
    </location>
</feature>
<feature type="compositionally biased region" description="Pro residues" evidence="1">
    <location>
        <begin position="298"/>
        <end position="310"/>
    </location>
</feature>
<dbReference type="InterPro" id="IPR021834">
    <property type="entry name" value="DUF3426"/>
</dbReference>
<name>A0A0C2HWX2_9BACT</name>
<evidence type="ECO:0000313" key="5">
    <source>
        <dbReference type="Proteomes" id="UP000035068"/>
    </source>
</evidence>
<dbReference type="Proteomes" id="UP000035068">
    <property type="component" value="Unassembled WGS sequence"/>
</dbReference>
<evidence type="ECO:0000313" key="4">
    <source>
        <dbReference type="EMBL" id="KIH77282.1"/>
    </source>
</evidence>
<comment type="caution">
    <text evidence="4">The sequence shown here is derived from an EMBL/GenBank/DDBJ whole genome shotgun (WGS) entry which is preliminary data.</text>
</comment>
<feature type="region of interest" description="Disordered" evidence="1">
    <location>
        <begin position="288"/>
        <end position="310"/>
    </location>
</feature>
<feature type="compositionally biased region" description="Acidic residues" evidence="1">
    <location>
        <begin position="211"/>
        <end position="241"/>
    </location>
</feature>
<dbReference type="RefSeq" id="WP_040095110.1">
    <property type="nucleotide sequence ID" value="NZ_JWJD01000001.1"/>
</dbReference>
<organism evidence="4 5">
    <name type="scientific">Geoalkalibacter ferrihydriticus DSM 17813</name>
    <dbReference type="NCBI Taxonomy" id="1121915"/>
    <lineage>
        <taxon>Bacteria</taxon>
        <taxon>Pseudomonadati</taxon>
        <taxon>Thermodesulfobacteriota</taxon>
        <taxon>Desulfuromonadia</taxon>
        <taxon>Desulfuromonadales</taxon>
        <taxon>Geoalkalibacteraceae</taxon>
        <taxon>Geoalkalibacter</taxon>
    </lineage>
</organism>
<evidence type="ECO:0000256" key="2">
    <source>
        <dbReference type="SAM" id="Phobius"/>
    </source>
</evidence>
<dbReference type="AlphaFoldDB" id="A0A0C2HWX2"/>
<feature type="region of interest" description="Disordered" evidence="1">
    <location>
        <begin position="39"/>
        <end position="252"/>
    </location>
</feature>
<feature type="domain" description="Zinc finger/thioredoxin putative" evidence="3">
    <location>
        <begin position="1"/>
        <end position="37"/>
    </location>
</feature>
<accession>A0A0C2HWX2</accession>
<gene>
    <name evidence="4" type="ORF">GFER_00505</name>
</gene>
<dbReference type="InterPro" id="IPR011723">
    <property type="entry name" value="Znf/thioredoxin_put"/>
</dbReference>
<dbReference type="Pfam" id="PF13719">
    <property type="entry name" value="Zn_ribbon_5"/>
    <property type="match status" value="1"/>
</dbReference>